<organism evidence="2 3">
    <name type="scientific">Polynucleobacter kasalickyi</name>
    <dbReference type="NCBI Taxonomy" id="1938817"/>
    <lineage>
        <taxon>Bacteria</taxon>
        <taxon>Pseudomonadati</taxon>
        <taxon>Pseudomonadota</taxon>
        <taxon>Betaproteobacteria</taxon>
        <taxon>Burkholderiales</taxon>
        <taxon>Burkholderiaceae</taxon>
        <taxon>Polynucleobacter</taxon>
    </lineage>
</organism>
<feature type="transmembrane region" description="Helical" evidence="1">
    <location>
        <begin position="98"/>
        <end position="119"/>
    </location>
</feature>
<dbReference type="OrthoDB" id="9900959at2"/>
<evidence type="ECO:0000313" key="3">
    <source>
        <dbReference type="Proteomes" id="UP000192708"/>
    </source>
</evidence>
<dbReference type="AlphaFoldDB" id="A0A1W2AWC2"/>
<dbReference type="Proteomes" id="UP000192708">
    <property type="component" value="Unassembled WGS sequence"/>
</dbReference>
<reference evidence="2 3" key="1">
    <citation type="submission" date="2017-04" db="EMBL/GenBank/DDBJ databases">
        <authorList>
            <person name="Afonso C.L."/>
            <person name="Miller P.J."/>
            <person name="Scott M.A."/>
            <person name="Spackman E."/>
            <person name="Goraichik I."/>
            <person name="Dimitrov K.M."/>
            <person name="Suarez D.L."/>
            <person name="Swayne D.E."/>
        </authorList>
    </citation>
    <scope>NUCLEOTIDE SEQUENCE [LARGE SCALE GENOMIC DNA]</scope>
    <source>
        <strain evidence="2 3">VK13</strain>
    </source>
</reference>
<evidence type="ECO:0008006" key="4">
    <source>
        <dbReference type="Google" id="ProtNLM"/>
    </source>
</evidence>
<evidence type="ECO:0000313" key="2">
    <source>
        <dbReference type="EMBL" id="SMC64904.1"/>
    </source>
</evidence>
<keyword evidence="1" id="KW-0812">Transmembrane</keyword>
<dbReference type="STRING" id="1938817.SAMN06296008_110121"/>
<proteinExistence type="predicted"/>
<sequence length="136" mass="14993">MHAHSSSSKVRHRLVIFLITCAVLWTQFFGLGHAINHGWTPTAVSSALIQENDQGGLGQLSLAIGVSDKSQPNSSITHNCFAWDSCSLTTAVFLTTQIQFASSLVFFLLPPIFLPNFSYKLPQYFLSRAPPQLLSR</sequence>
<keyword evidence="3" id="KW-1185">Reference proteome</keyword>
<dbReference type="EMBL" id="FWXJ01000010">
    <property type="protein sequence ID" value="SMC64904.1"/>
    <property type="molecule type" value="Genomic_DNA"/>
</dbReference>
<dbReference type="RefSeq" id="WP_084284142.1">
    <property type="nucleotide sequence ID" value="NZ_FWXJ01000010.1"/>
</dbReference>
<protein>
    <recommendedName>
        <fullName evidence="4">DUF2946 domain-containing protein</fullName>
    </recommendedName>
</protein>
<accession>A0A1W2AWC2</accession>
<keyword evidence="1" id="KW-1133">Transmembrane helix</keyword>
<evidence type="ECO:0000256" key="1">
    <source>
        <dbReference type="SAM" id="Phobius"/>
    </source>
</evidence>
<keyword evidence="1" id="KW-0472">Membrane</keyword>
<gene>
    <name evidence="2" type="ORF">SAMN06296008_110121</name>
</gene>
<name>A0A1W2AWC2_9BURK</name>